<reference evidence="8 9" key="1">
    <citation type="submission" date="2018-07" db="EMBL/GenBank/DDBJ databases">
        <title>Genome sequences of Haloplanus salinus JCM 18368T.</title>
        <authorList>
            <person name="Kim Y.B."/>
            <person name="Roh S.W."/>
        </authorList>
    </citation>
    <scope>NUCLEOTIDE SEQUENCE [LARGE SCALE GENOMIC DNA]</scope>
    <source>
        <strain evidence="8 9">JCM 18368</strain>
    </source>
</reference>
<feature type="domain" description="RDD" evidence="7">
    <location>
        <begin position="18"/>
        <end position="107"/>
    </location>
</feature>
<comment type="subcellular location">
    <subcellularLocation>
        <location evidence="1">Membrane</location>
        <topology evidence="1">Multi-pass membrane protein</topology>
    </subcellularLocation>
</comment>
<feature type="transmembrane region" description="Helical" evidence="6">
    <location>
        <begin position="50"/>
        <end position="67"/>
    </location>
</feature>
<dbReference type="OrthoDB" id="288430at2157"/>
<protein>
    <submittedName>
        <fullName evidence="8">RDD family protein</fullName>
    </submittedName>
</protein>
<accession>A0A368N4L3</accession>
<keyword evidence="4 6" id="KW-0472">Membrane</keyword>
<dbReference type="AlphaFoldDB" id="A0A368N4L3"/>
<dbReference type="InterPro" id="IPR010432">
    <property type="entry name" value="RDD"/>
</dbReference>
<evidence type="ECO:0000256" key="1">
    <source>
        <dbReference type="ARBA" id="ARBA00004141"/>
    </source>
</evidence>
<dbReference type="Proteomes" id="UP000252189">
    <property type="component" value="Unassembled WGS sequence"/>
</dbReference>
<evidence type="ECO:0000256" key="2">
    <source>
        <dbReference type="ARBA" id="ARBA00022692"/>
    </source>
</evidence>
<organism evidence="8 9">
    <name type="scientific">Haloplanus salinus</name>
    <dbReference type="NCBI Taxonomy" id="1126245"/>
    <lineage>
        <taxon>Archaea</taxon>
        <taxon>Methanobacteriati</taxon>
        <taxon>Methanobacteriota</taxon>
        <taxon>Stenosarchaea group</taxon>
        <taxon>Halobacteria</taxon>
        <taxon>Halobacteriales</taxon>
        <taxon>Haloferacaceae</taxon>
        <taxon>Haloplanus</taxon>
    </lineage>
</organism>
<evidence type="ECO:0000256" key="4">
    <source>
        <dbReference type="ARBA" id="ARBA00023136"/>
    </source>
</evidence>
<gene>
    <name evidence="8" type="ORF">DU504_15600</name>
</gene>
<feature type="transmembrane region" description="Helical" evidence="6">
    <location>
        <begin position="20"/>
        <end position="44"/>
    </location>
</feature>
<feature type="region of interest" description="Disordered" evidence="5">
    <location>
        <begin position="120"/>
        <end position="139"/>
    </location>
</feature>
<evidence type="ECO:0000259" key="7">
    <source>
        <dbReference type="Pfam" id="PF06271"/>
    </source>
</evidence>
<evidence type="ECO:0000313" key="9">
    <source>
        <dbReference type="Proteomes" id="UP000252189"/>
    </source>
</evidence>
<name>A0A368N4L3_9EURY</name>
<sequence length="159" mass="16391">MKKRPTPKLGTSGDVIRHRVLAHVIDSVLMGPIWGVAVIAGTALGDTGSLLLVFAGVVATLVYGFLLEGLCGYTPGTCLLGLVVVTSDGSTCTVGASVLRNLLWIVDALPTAASARATHPSRLPVGASEGTPSGRSDENRSRIIACIGRRRDSVETPSG</sequence>
<proteinExistence type="predicted"/>
<evidence type="ECO:0000256" key="6">
    <source>
        <dbReference type="SAM" id="Phobius"/>
    </source>
</evidence>
<evidence type="ECO:0000256" key="5">
    <source>
        <dbReference type="SAM" id="MobiDB-lite"/>
    </source>
</evidence>
<keyword evidence="3 6" id="KW-1133">Transmembrane helix</keyword>
<evidence type="ECO:0000256" key="3">
    <source>
        <dbReference type="ARBA" id="ARBA00022989"/>
    </source>
</evidence>
<evidence type="ECO:0000313" key="8">
    <source>
        <dbReference type="EMBL" id="RCU44219.1"/>
    </source>
</evidence>
<keyword evidence="9" id="KW-1185">Reference proteome</keyword>
<dbReference type="EMBL" id="QPHM01000003">
    <property type="protein sequence ID" value="RCU44219.1"/>
    <property type="molecule type" value="Genomic_DNA"/>
</dbReference>
<dbReference type="GO" id="GO:0016020">
    <property type="term" value="C:membrane"/>
    <property type="evidence" value="ECO:0007669"/>
    <property type="project" value="UniProtKB-SubCell"/>
</dbReference>
<comment type="caution">
    <text evidence="8">The sequence shown here is derived from an EMBL/GenBank/DDBJ whole genome shotgun (WGS) entry which is preliminary data.</text>
</comment>
<dbReference type="Pfam" id="PF06271">
    <property type="entry name" value="RDD"/>
    <property type="match status" value="1"/>
</dbReference>
<dbReference type="RefSeq" id="WP_114450393.1">
    <property type="nucleotide sequence ID" value="NZ_QPHM01000003.1"/>
</dbReference>
<keyword evidence="2 6" id="KW-0812">Transmembrane</keyword>